<keyword evidence="4" id="KW-1185">Reference proteome</keyword>
<keyword evidence="2 3" id="KW-0808">Transferase</keyword>
<comment type="caution">
    <text evidence="3">The sequence shown here is derived from an EMBL/GenBank/DDBJ whole genome shotgun (WGS) entry which is preliminary data.</text>
</comment>
<dbReference type="Proteomes" id="UP000268007">
    <property type="component" value="Unassembled WGS sequence"/>
</dbReference>
<evidence type="ECO:0000313" key="3">
    <source>
        <dbReference type="EMBL" id="RKR82262.1"/>
    </source>
</evidence>
<protein>
    <submittedName>
        <fullName evidence="3">Putative colanic acid biosynthesis acetyltransferase WcaF</fullName>
    </submittedName>
</protein>
<gene>
    <name evidence="3" type="ORF">BDD43_2438</name>
</gene>
<evidence type="ECO:0000313" key="4">
    <source>
        <dbReference type="Proteomes" id="UP000268007"/>
    </source>
</evidence>
<name>A0A495J0M6_9SPHI</name>
<organism evidence="3 4">
    <name type="scientific">Mucilaginibacter gracilis</name>
    <dbReference type="NCBI Taxonomy" id="423350"/>
    <lineage>
        <taxon>Bacteria</taxon>
        <taxon>Pseudomonadati</taxon>
        <taxon>Bacteroidota</taxon>
        <taxon>Sphingobacteriia</taxon>
        <taxon>Sphingobacteriales</taxon>
        <taxon>Sphingobacteriaceae</taxon>
        <taxon>Mucilaginibacter</taxon>
    </lineage>
</organism>
<sequence length="188" mass="21447">MFPSRDSDLSDAFLKPSFPFRDKLRRFFWNISWLMLCRWTPKPMHAWRAMVVRSFGAKIGRDNHIYPTCKIWAPWFLETSDVVTIGPGVEVYNPGGVKMEHHSILSQDSYLCGATHDYNTIEFTYLKGQIIIEAYVWICSKAVVLPGVTCKQGSVLGAASVTSKDLEAWSVYAGNPCKFIKKRNNFLI</sequence>
<dbReference type="PANTHER" id="PTHR23416">
    <property type="entry name" value="SIALIC ACID SYNTHASE-RELATED"/>
    <property type="match status" value="1"/>
</dbReference>
<dbReference type="OrthoDB" id="9814490at2"/>
<proteinExistence type="inferred from homology"/>
<comment type="similarity">
    <text evidence="1">Belongs to the transferase hexapeptide repeat family.</text>
</comment>
<dbReference type="InterPro" id="IPR051159">
    <property type="entry name" value="Hexapeptide_acetyltransf"/>
</dbReference>
<reference evidence="3 4" key="1">
    <citation type="submission" date="2018-10" db="EMBL/GenBank/DDBJ databases">
        <title>Genomic Encyclopedia of Archaeal and Bacterial Type Strains, Phase II (KMG-II): from individual species to whole genera.</title>
        <authorList>
            <person name="Goeker M."/>
        </authorList>
    </citation>
    <scope>NUCLEOTIDE SEQUENCE [LARGE SCALE GENOMIC DNA]</scope>
    <source>
        <strain evidence="3 4">DSM 18602</strain>
    </source>
</reference>
<dbReference type="PANTHER" id="PTHR23416:SF23">
    <property type="entry name" value="ACETYLTRANSFERASE C18B11.09C-RELATED"/>
    <property type="match status" value="1"/>
</dbReference>
<dbReference type="SUPFAM" id="SSF51161">
    <property type="entry name" value="Trimeric LpxA-like enzymes"/>
    <property type="match status" value="1"/>
</dbReference>
<dbReference type="GO" id="GO:0005829">
    <property type="term" value="C:cytosol"/>
    <property type="evidence" value="ECO:0007669"/>
    <property type="project" value="TreeGrafter"/>
</dbReference>
<evidence type="ECO:0000256" key="1">
    <source>
        <dbReference type="ARBA" id="ARBA00007274"/>
    </source>
</evidence>
<accession>A0A495J0M6</accession>
<dbReference type="RefSeq" id="WP_121197884.1">
    <property type="nucleotide sequence ID" value="NZ_RBKU01000001.1"/>
</dbReference>
<dbReference type="Gene3D" id="2.160.10.10">
    <property type="entry name" value="Hexapeptide repeat proteins"/>
    <property type="match status" value="1"/>
</dbReference>
<dbReference type="GO" id="GO:0008374">
    <property type="term" value="F:O-acyltransferase activity"/>
    <property type="evidence" value="ECO:0007669"/>
    <property type="project" value="TreeGrafter"/>
</dbReference>
<dbReference type="AlphaFoldDB" id="A0A495J0M6"/>
<evidence type="ECO:0000256" key="2">
    <source>
        <dbReference type="ARBA" id="ARBA00022679"/>
    </source>
</evidence>
<dbReference type="InterPro" id="IPR011004">
    <property type="entry name" value="Trimer_LpxA-like_sf"/>
</dbReference>
<dbReference type="EMBL" id="RBKU01000001">
    <property type="protein sequence ID" value="RKR82262.1"/>
    <property type="molecule type" value="Genomic_DNA"/>
</dbReference>